<dbReference type="Proteomes" id="UP000321570">
    <property type="component" value="Unassembled WGS sequence"/>
</dbReference>
<name>A0A564Z1H4_HYMDI</name>
<dbReference type="GO" id="GO:0007165">
    <property type="term" value="P:signal transduction"/>
    <property type="evidence" value="ECO:0007669"/>
    <property type="project" value="InterPro"/>
</dbReference>
<accession>A0A564Z1H4</accession>
<dbReference type="PROSITE" id="PS50238">
    <property type="entry name" value="RHOGAP"/>
    <property type="match status" value="1"/>
</dbReference>
<organism evidence="2 3">
    <name type="scientific">Hymenolepis diminuta</name>
    <name type="common">Rat tapeworm</name>
    <dbReference type="NCBI Taxonomy" id="6216"/>
    <lineage>
        <taxon>Eukaryota</taxon>
        <taxon>Metazoa</taxon>
        <taxon>Spiralia</taxon>
        <taxon>Lophotrochozoa</taxon>
        <taxon>Platyhelminthes</taxon>
        <taxon>Cestoda</taxon>
        <taxon>Eucestoda</taxon>
        <taxon>Cyclophyllidea</taxon>
        <taxon>Hymenolepididae</taxon>
        <taxon>Hymenolepis</taxon>
    </lineage>
</organism>
<feature type="domain" description="Rho-GAP" evidence="1">
    <location>
        <begin position="1"/>
        <end position="47"/>
    </location>
</feature>
<sequence>MSAESLGTIFGPLLFAPSCRSSTDLHKEYDALNNLATLMIKQGSKGVFAAPLVLANDIDRNISSEGLLSTLSASKDSGVDTCSTQDDAVIYTDLTFAEQETIQEDTEAWKERTKAALNELSVAVKKLPDTHPKKARYVRRLSNIYGGSKRNPLREIIDPGTPSSLIPSVTPAKRSLADCPEEVNIAKTCATLSSTSLDGSQVPCCPLAGMLPHIKRRQMRIRTPLRKALESLKSPVFEERNIIPPQRLPQIEIVHPTPERKRVAVPVSVWSSRRNSCMRKLPVRRNYHLVKVEKMGCPSIPEIHMRTRRST</sequence>
<protein>
    <recommendedName>
        <fullName evidence="1">Rho-GAP domain-containing protein</fullName>
    </recommendedName>
</protein>
<dbReference type="InterPro" id="IPR000198">
    <property type="entry name" value="RhoGAP_dom"/>
</dbReference>
<keyword evidence="3" id="KW-1185">Reference proteome</keyword>
<evidence type="ECO:0000313" key="2">
    <source>
        <dbReference type="EMBL" id="VUZ53276.1"/>
    </source>
</evidence>
<proteinExistence type="predicted"/>
<dbReference type="AlphaFoldDB" id="A0A564Z1H4"/>
<dbReference type="EMBL" id="CABIJS010000555">
    <property type="protein sequence ID" value="VUZ53276.1"/>
    <property type="molecule type" value="Genomic_DNA"/>
</dbReference>
<evidence type="ECO:0000313" key="3">
    <source>
        <dbReference type="Proteomes" id="UP000321570"/>
    </source>
</evidence>
<evidence type="ECO:0000259" key="1">
    <source>
        <dbReference type="PROSITE" id="PS50238"/>
    </source>
</evidence>
<gene>
    <name evidence="2" type="ORF">WMSIL1_LOCUS11683</name>
</gene>
<reference evidence="2 3" key="1">
    <citation type="submission" date="2019-07" db="EMBL/GenBank/DDBJ databases">
        <authorList>
            <person name="Jastrzebski P J."/>
            <person name="Paukszto L."/>
            <person name="Jastrzebski P J."/>
        </authorList>
    </citation>
    <scope>NUCLEOTIDE SEQUENCE [LARGE SCALE GENOMIC DNA]</scope>
    <source>
        <strain evidence="2 3">WMS-il1</strain>
    </source>
</reference>